<protein>
    <submittedName>
        <fullName evidence="1">Uncharacterized protein</fullName>
    </submittedName>
</protein>
<accession>A0AAF0Y865</accession>
<evidence type="ECO:0000313" key="1">
    <source>
        <dbReference type="EMBL" id="WOO81167.1"/>
    </source>
</evidence>
<dbReference type="EMBL" id="CP086716">
    <property type="protein sequence ID" value="WOO81167.1"/>
    <property type="molecule type" value="Genomic_DNA"/>
</dbReference>
<dbReference type="AlphaFoldDB" id="A0AAF0Y865"/>
<gene>
    <name evidence="1" type="ORF">LOC62_03G004698</name>
</gene>
<name>A0AAF0Y865_9TREE</name>
<sequence>MNTCRHQAASRPEVPPFFVCVRYPLRATLFDLRVADLKAAHPSITGKEVFEDLLQIEDGKDISIVGLQKTVIDDLHLKFDSKLESMTPDEAAMVIHSFWAWSLPEDNVPAQLKFDHDLPKDGHLRYILEVIFHYDKARTTHSMVCDGSRNGTIPFSFYNSTFSQEKCVGCFMRGSA</sequence>
<evidence type="ECO:0000313" key="2">
    <source>
        <dbReference type="Proteomes" id="UP000827549"/>
    </source>
</evidence>
<dbReference type="RefSeq" id="XP_062627199.1">
    <property type="nucleotide sequence ID" value="XM_062771215.1"/>
</dbReference>
<keyword evidence="2" id="KW-1185">Reference proteome</keyword>
<dbReference type="Proteomes" id="UP000827549">
    <property type="component" value="Chromosome 3"/>
</dbReference>
<organism evidence="1 2">
    <name type="scientific">Vanrija pseudolonga</name>
    <dbReference type="NCBI Taxonomy" id="143232"/>
    <lineage>
        <taxon>Eukaryota</taxon>
        <taxon>Fungi</taxon>
        <taxon>Dikarya</taxon>
        <taxon>Basidiomycota</taxon>
        <taxon>Agaricomycotina</taxon>
        <taxon>Tremellomycetes</taxon>
        <taxon>Trichosporonales</taxon>
        <taxon>Trichosporonaceae</taxon>
        <taxon>Vanrija</taxon>
    </lineage>
</organism>
<dbReference type="GeneID" id="87807933"/>
<reference evidence="1" key="1">
    <citation type="submission" date="2023-10" db="EMBL/GenBank/DDBJ databases">
        <authorList>
            <person name="Noh H."/>
        </authorList>
    </citation>
    <scope>NUCLEOTIDE SEQUENCE</scope>
    <source>
        <strain evidence="1">DUCC4014</strain>
    </source>
</reference>
<proteinExistence type="predicted"/>